<evidence type="ECO:0000256" key="7">
    <source>
        <dbReference type="SAM" id="MobiDB-lite"/>
    </source>
</evidence>
<name>A0ABD0UFF8_DENTH</name>
<dbReference type="InterPro" id="IPR003388">
    <property type="entry name" value="Reticulon"/>
</dbReference>
<dbReference type="PANTHER" id="PTHR10994:SF177">
    <property type="entry name" value="RETICULON-LIKE PROTEIN B15"/>
    <property type="match status" value="1"/>
</dbReference>
<keyword evidence="3 6" id="KW-0256">Endoplasmic reticulum</keyword>
<feature type="compositionally biased region" description="Basic and acidic residues" evidence="7">
    <location>
        <begin position="18"/>
        <end position="35"/>
    </location>
</feature>
<evidence type="ECO:0000256" key="4">
    <source>
        <dbReference type="ARBA" id="ARBA00022989"/>
    </source>
</evidence>
<feature type="domain" description="Reticulon" evidence="8">
    <location>
        <begin position="61"/>
        <end position="246"/>
    </location>
</feature>
<dbReference type="InterPro" id="IPR045064">
    <property type="entry name" value="Reticulon-like"/>
</dbReference>
<protein>
    <recommendedName>
        <fullName evidence="6">Reticulon-like protein</fullName>
    </recommendedName>
</protein>
<dbReference type="PROSITE" id="PS50845">
    <property type="entry name" value="RETICULON"/>
    <property type="match status" value="1"/>
</dbReference>
<feature type="region of interest" description="Disordered" evidence="7">
    <location>
        <begin position="18"/>
        <end position="39"/>
    </location>
</feature>
<dbReference type="Pfam" id="PF02453">
    <property type="entry name" value="Reticulon"/>
    <property type="match status" value="1"/>
</dbReference>
<evidence type="ECO:0000313" key="10">
    <source>
        <dbReference type="Proteomes" id="UP001552299"/>
    </source>
</evidence>
<proteinExistence type="predicted"/>
<evidence type="ECO:0000256" key="3">
    <source>
        <dbReference type="ARBA" id="ARBA00022824"/>
    </source>
</evidence>
<organism evidence="9 10">
    <name type="scientific">Dendrobium thyrsiflorum</name>
    <name type="common">Pinecone-like raceme dendrobium</name>
    <name type="synonym">Orchid</name>
    <dbReference type="NCBI Taxonomy" id="117978"/>
    <lineage>
        <taxon>Eukaryota</taxon>
        <taxon>Viridiplantae</taxon>
        <taxon>Streptophyta</taxon>
        <taxon>Embryophyta</taxon>
        <taxon>Tracheophyta</taxon>
        <taxon>Spermatophyta</taxon>
        <taxon>Magnoliopsida</taxon>
        <taxon>Liliopsida</taxon>
        <taxon>Asparagales</taxon>
        <taxon>Orchidaceae</taxon>
        <taxon>Epidendroideae</taxon>
        <taxon>Malaxideae</taxon>
        <taxon>Dendrobiinae</taxon>
        <taxon>Dendrobium</taxon>
    </lineage>
</organism>
<sequence length="247" mass="28166">MSEDVGRAFLYEEIHDKIPEYKRPSSSSESDKDEPSIPAGRKKRLFGRKETVHTILGGGKSADIILWRNKHTSGGILASVTVIWLLFEWIGYHLLTFICHSLMLFLAALFLWSISASFLDRNPPKFLEVILSEELFLTVAQAVRFQINDAYATFRFVASGKDLKTFLMAIGGLWIFSIISNWFSFLTLFYIVFTIVCTLPALYEKYEDNVDAAVEKAMVHIKKQYAVLDEKVLQKIPRGSLSDKKHC</sequence>
<dbReference type="GO" id="GO:0005789">
    <property type="term" value="C:endoplasmic reticulum membrane"/>
    <property type="evidence" value="ECO:0007669"/>
    <property type="project" value="UniProtKB-SubCell"/>
</dbReference>
<comment type="subcellular location">
    <subcellularLocation>
        <location evidence="1 6">Endoplasmic reticulum membrane</location>
        <topology evidence="1 6">Multi-pass membrane protein</topology>
    </subcellularLocation>
</comment>
<keyword evidence="2 6" id="KW-0812">Transmembrane</keyword>
<feature type="transmembrane region" description="Helical" evidence="6">
    <location>
        <begin position="165"/>
        <end position="193"/>
    </location>
</feature>
<dbReference type="EMBL" id="JANQDX010000015">
    <property type="protein sequence ID" value="KAL0911564.1"/>
    <property type="molecule type" value="Genomic_DNA"/>
</dbReference>
<dbReference type="AlphaFoldDB" id="A0ABD0UFF8"/>
<keyword evidence="5 6" id="KW-0472">Membrane</keyword>
<evidence type="ECO:0000256" key="5">
    <source>
        <dbReference type="ARBA" id="ARBA00023136"/>
    </source>
</evidence>
<dbReference type="Proteomes" id="UP001552299">
    <property type="component" value="Unassembled WGS sequence"/>
</dbReference>
<keyword evidence="10" id="KW-1185">Reference proteome</keyword>
<gene>
    <name evidence="9" type="ORF">M5K25_019713</name>
</gene>
<reference evidence="9 10" key="1">
    <citation type="journal article" date="2024" name="Plant Biotechnol. J.">
        <title>Dendrobium thyrsiflorum genome and its molecular insights into genes involved in important horticultural traits.</title>
        <authorList>
            <person name="Chen B."/>
            <person name="Wang J.Y."/>
            <person name="Zheng P.J."/>
            <person name="Li K.L."/>
            <person name="Liang Y.M."/>
            <person name="Chen X.F."/>
            <person name="Zhang C."/>
            <person name="Zhao X."/>
            <person name="He X."/>
            <person name="Zhang G.Q."/>
            <person name="Liu Z.J."/>
            <person name="Xu Q."/>
        </authorList>
    </citation>
    <scope>NUCLEOTIDE SEQUENCE [LARGE SCALE GENOMIC DNA]</scope>
    <source>
        <strain evidence="9">GZMU011</strain>
    </source>
</reference>
<evidence type="ECO:0000256" key="1">
    <source>
        <dbReference type="ARBA" id="ARBA00004477"/>
    </source>
</evidence>
<evidence type="ECO:0000259" key="8">
    <source>
        <dbReference type="PROSITE" id="PS50845"/>
    </source>
</evidence>
<feature type="transmembrane region" description="Helical" evidence="6">
    <location>
        <begin position="76"/>
        <end position="95"/>
    </location>
</feature>
<accession>A0ABD0UFF8</accession>
<keyword evidence="4 6" id="KW-1133">Transmembrane helix</keyword>
<evidence type="ECO:0000256" key="6">
    <source>
        <dbReference type="RuleBase" id="RU363132"/>
    </source>
</evidence>
<feature type="transmembrane region" description="Helical" evidence="6">
    <location>
        <begin position="101"/>
        <end position="119"/>
    </location>
</feature>
<evidence type="ECO:0000256" key="2">
    <source>
        <dbReference type="ARBA" id="ARBA00022692"/>
    </source>
</evidence>
<evidence type="ECO:0000313" key="9">
    <source>
        <dbReference type="EMBL" id="KAL0911564.1"/>
    </source>
</evidence>
<dbReference type="PANTHER" id="PTHR10994">
    <property type="entry name" value="RETICULON"/>
    <property type="match status" value="1"/>
</dbReference>
<comment type="caution">
    <text evidence="9">The sequence shown here is derived from an EMBL/GenBank/DDBJ whole genome shotgun (WGS) entry which is preliminary data.</text>
</comment>